<organism evidence="2 3">
    <name type="scientific">Flavobacterium aquatile LMG 4008 = ATCC 11947</name>
    <dbReference type="NCBI Taxonomy" id="1453498"/>
    <lineage>
        <taxon>Bacteria</taxon>
        <taxon>Pseudomonadati</taxon>
        <taxon>Bacteroidota</taxon>
        <taxon>Flavobacteriia</taxon>
        <taxon>Flavobacteriales</taxon>
        <taxon>Flavobacteriaceae</taxon>
        <taxon>Flavobacterium</taxon>
    </lineage>
</organism>
<dbReference type="SUPFAM" id="SSF53448">
    <property type="entry name" value="Nucleotide-diphospho-sugar transferases"/>
    <property type="match status" value="1"/>
</dbReference>
<dbReference type="OrthoDB" id="9771846at2"/>
<gene>
    <name evidence="2" type="ORF">LG45_09185</name>
</gene>
<dbReference type="STRING" id="1453498.LG45_09185"/>
<dbReference type="eggNOG" id="COG1216">
    <property type="taxonomic scope" value="Bacteria"/>
</dbReference>
<dbReference type="RefSeq" id="WP_035126288.1">
    <property type="nucleotide sequence ID" value="NZ_JRHH01000003.1"/>
</dbReference>
<keyword evidence="3" id="KW-1185">Reference proteome</keyword>
<dbReference type="Proteomes" id="UP000029554">
    <property type="component" value="Unassembled WGS sequence"/>
</dbReference>
<dbReference type="AlphaFoldDB" id="A0A095V0Q9"/>
<comment type="caution">
    <text evidence="2">The sequence shown here is derived from an EMBL/GenBank/DDBJ whole genome shotgun (WGS) entry which is preliminary data.</text>
</comment>
<dbReference type="PANTHER" id="PTHR43179:SF7">
    <property type="entry name" value="RHAMNOSYLTRANSFERASE WBBL"/>
    <property type="match status" value="1"/>
</dbReference>
<name>A0A095V0Q9_9FLAO</name>
<sequence>MQLSVIILNYNVRYFLEQCVLSVQKALEHIDGEIIVIDNNSSDDSCAMMKELFPNVKLIENKENLGFPKGNNIGVAQAKGEYICILNPDTVVAEDTFIKILDTKNWHPNTGIIGCKLIDGTGKFLPESKRGIPTPWVAFTKIFGLYKISNLFGKYYAQHLTENESGKVEILVGAFMVMKRELYNDIGGFDENCFMYSDDIDLSYIVLQKGKSNYYFHETTVIHYKGESTIRDEKYMKRFQEAMNFFYSKHFKKSFVFDVFMKIGAFVFSLIKKNQSKEIKRTIDEYIIFSKDLLDLNLNKKETILNDFSRFKNNSNLNIEIIFDTKSFSYKDIINFMNCNKSKNLTFKNYIPNSNFIIGSNNSIDRGEIIVIKN</sequence>
<feature type="domain" description="Glycosyltransferase 2-like" evidence="1">
    <location>
        <begin position="4"/>
        <end position="186"/>
    </location>
</feature>
<keyword evidence="2" id="KW-0808">Transferase</keyword>
<reference evidence="2 3" key="1">
    <citation type="submission" date="2014-09" db="EMBL/GenBank/DDBJ databases">
        <title>Whole Genome Shotgun of Flavobacterium aquatile LMG 4008.</title>
        <authorList>
            <person name="Gale A.N."/>
            <person name="Pipes S.E."/>
            <person name="Newman J.D."/>
        </authorList>
    </citation>
    <scope>NUCLEOTIDE SEQUENCE [LARGE SCALE GENOMIC DNA]</scope>
    <source>
        <strain evidence="2 3">LMG 4008</strain>
    </source>
</reference>
<dbReference type="InterPro" id="IPR001173">
    <property type="entry name" value="Glyco_trans_2-like"/>
</dbReference>
<dbReference type="Pfam" id="PF00535">
    <property type="entry name" value="Glycos_transf_2"/>
    <property type="match status" value="1"/>
</dbReference>
<evidence type="ECO:0000313" key="2">
    <source>
        <dbReference type="EMBL" id="KGD68445.1"/>
    </source>
</evidence>
<accession>A0A095V0Q9</accession>
<evidence type="ECO:0000259" key="1">
    <source>
        <dbReference type="Pfam" id="PF00535"/>
    </source>
</evidence>
<protein>
    <submittedName>
        <fullName evidence="2">Glycosyl transferase family 2</fullName>
    </submittedName>
</protein>
<dbReference type="CDD" id="cd04186">
    <property type="entry name" value="GT_2_like_c"/>
    <property type="match status" value="1"/>
</dbReference>
<dbReference type="GO" id="GO:0016740">
    <property type="term" value="F:transferase activity"/>
    <property type="evidence" value="ECO:0007669"/>
    <property type="project" value="UniProtKB-KW"/>
</dbReference>
<dbReference type="EMBL" id="JRHH01000003">
    <property type="protein sequence ID" value="KGD68445.1"/>
    <property type="molecule type" value="Genomic_DNA"/>
</dbReference>
<proteinExistence type="predicted"/>
<evidence type="ECO:0000313" key="3">
    <source>
        <dbReference type="Proteomes" id="UP000029554"/>
    </source>
</evidence>
<dbReference type="PANTHER" id="PTHR43179">
    <property type="entry name" value="RHAMNOSYLTRANSFERASE WBBL"/>
    <property type="match status" value="1"/>
</dbReference>
<dbReference type="InterPro" id="IPR029044">
    <property type="entry name" value="Nucleotide-diphossugar_trans"/>
</dbReference>
<dbReference type="Gene3D" id="3.90.550.10">
    <property type="entry name" value="Spore Coat Polysaccharide Biosynthesis Protein SpsA, Chain A"/>
    <property type="match status" value="1"/>
</dbReference>